<protein>
    <submittedName>
        <fullName evidence="2">Uncharacterized protein</fullName>
    </submittedName>
</protein>
<dbReference type="Proteomes" id="UP000800041">
    <property type="component" value="Unassembled WGS sequence"/>
</dbReference>
<evidence type="ECO:0000313" key="2">
    <source>
        <dbReference type="EMBL" id="KAF1980588.1"/>
    </source>
</evidence>
<evidence type="ECO:0000313" key="3">
    <source>
        <dbReference type="Proteomes" id="UP000800041"/>
    </source>
</evidence>
<dbReference type="EMBL" id="ML977255">
    <property type="protein sequence ID" value="KAF1980588.1"/>
    <property type="molecule type" value="Genomic_DNA"/>
</dbReference>
<reference evidence="2" key="1">
    <citation type="journal article" date="2020" name="Stud. Mycol.">
        <title>101 Dothideomycetes genomes: a test case for predicting lifestyles and emergence of pathogens.</title>
        <authorList>
            <person name="Haridas S."/>
            <person name="Albert R."/>
            <person name="Binder M."/>
            <person name="Bloem J."/>
            <person name="Labutti K."/>
            <person name="Salamov A."/>
            <person name="Andreopoulos B."/>
            <person name="Baker S."/>
            <person name="Barry K."/>
            <person name="Bills G."/>
            <person name="Bluhm B."/>
            <person name="Cannon C."/>
            <person name="Castanera R."/>
            <person name="Culley D."/>
            <person name="Daum C."/>
            <person name="Ezra D."/>
            <person name="Gonzalez J."/>
            <person name="Henrissat B."/>
            <person name="Kuo A."/>
            <person name="Liang C."/>
            <person name="Lipzen A."/>
            <person name="Lutzoni F."/>
            <person name="Magnuson J."/>
            <person name="Mondo S."/>
            <person name="Nolan M."/>
            <person name="Ohm R."/>
            <person name="Pangilinan J."/>
            <person name="Park H.-J."/>
            <person name="Ramirez L."/>
            <person name="Alfaro M."/>
            <person name="Sun H."/>
            <person name="Tritt A."/>
            <person name="Yoshinaga Y."/>
            <person name="Zwiers L.-H."/>
            <person name="Turgeon B."/>
            <person name="Goodwin S."/>
            <person name="Spatafora J."/>
            <person name="Crous P."/>
            <person name="Grigoriev I."/>
        </authorList>
    </citation>
    <scope>NUCLEOTIDE SEQUENCE</scope>
    <source>
        <strain evidence="2">CBS 113979</strain>
    </source>
</reference>
<gene>
    <name evidence="2" type="ORF">K402DRAFT_458610</name>
</gene>
<feature type="region of interest" description="Disordered" evidence="1">
    <location>
        <begin position="45"/>
        <end position="69"/>
    </location>
</feature>
<feature type="compositionally biased region" description="Basic and acidic residues" evidence="1">
    <location>
        <begin position="54"/>
        <end position="65"/>
    </location>
</feature>
<keyword evidence="3" id="KW-1185">Reference proteome</keyword>
<dbReference type="OrthoDB" id="4367622at2759"/>
<accession>A0A6G1GIN5</accession>
<sequence>MTKVLITRIEVAIGKRINVQTWRHLAVGIAIKKFSGSQGYQFDLDLPKGRHAGSSKEGDEQRKGEEEEEAVVRQAWSMPEVFHWQASHNPRTGNAIYGGTVNFGQGLTDVGLQDYR</sequence>
<proteinExistence type="predicted"/>
<organism evidence="2 3">
    <name type="scientific">Aulographum hederae CBS 113979</name>
    <dbReference type="NCBI Taxonomy" id="1176131"/>
    <lineage>
        <taxon>Eukaryota</taxon>
        <taxon>Fungi</taxon>
        <taxon>Dikarya</taxon>
        <taxon>Ascomycota</taxon>
        <taxon>Pezizomycotina</taxon>
        <taxon>Dothideomycetes</taxon>
        <taxon>Pleosporomycetidae</taxon>
        <taxon>Aulographales</taxon>
        <taxon>Aulographaceae</taxon>
    </lineage>
</organism>
<name>A0A6G1GIN5_9PEZI</name>
<dbReference type="AlphaFoldDB" id="A0A6G1GIN5"/>
<evidence type="ECO:0000256" key="1">
    <source>
        <dbReference type="SAM" id="MobiDB-lite"/>
    </source>
</evidence>